<sequence length="32" mass="3574">MPRTPGSKKLTSEKKVAVSLFLVDLAARRSMR</sequence>
<evidence type="ECO:0000313" key="2">
    <source>
        <dbReference type="EMBL" id="RAW35517.1"/>
    </source>
</evidence>
<evidence type="ECO:0000313" key="3">
    <source>
        <dbReference type="Proteomes" id="UP000251314"/>
    </source>
</evidence>
<dbReference type="Proteomes" id="UP000251314">
    <property type="component" value="Unassembled WGS sequence"/>
</dbReference>
<dbReference type="EMBL" id="MJFZ01000166">
    <property type="protein sequence ID" value="RAW35517.1"/>
    <property type="molecule type" value="Genomic_DNA"/>
</dbReference>
<evidence type="ECO:0000313" key="1">
    <source>
        <dbReference type="EMBL" id="KAG2951654.1"/>
    </source>
</evidence>
<reference evidence="2 3" key="1">
    <citation type="submission" date="2018-01" db="EMBL/GenBank/DDBJ databases">
        <title>Draft genome of the strawberry crown rot pathogen Phytophthora cactorum.</title>
        <authorList>
            <person name="Armitage A.D."/>
            <person name="Lysoe E."/>
            <person name="Nellist C.F."/>
            <person name="Harrison R.J."/>
            <person name="Brurberg M.B."/>
        </authorList>
    </citation>
    <scope>NUCLEOTIDE SEQUENCE [LARGE SCALE GENOMIC DNA]</scope>
    <source>
        <strain evidence="2 3">10300</strain>
    </source>
</reference>
<proteinExistence type="predicted"/>
<accession>A0A329SFA7</accession>
<protein>
    <submittedName>
        <fullName evidence="2">Uncharacterized protein</fullName>
    </submittedName>
</protein>
<dbReference type="EMBL" id="RCMK01000049">
    <property type="protein sequence ID" value="KAG2951654.1"/>
    <property type="molecule type" value="Genomic_DNA"/>
</dbReference>
<organism evidence="2 3">
    <name type="scientific">Phytophthora cactorum</name>
    <dbReference type="NCBI Taxonomy" id="29920"/>
    <lineage>
        <taxon>Eukaryota</taxon>
        <taxon>Sar</taxon>
        <taxon>Stramenopiles</taxon>
        <taxon>Oomycota</taxon>
        <taxon>Peronosporomycetes</taxon>
        <taxon>Peronosporales</taxon>
        <taxon>Peronosporaceae</taxon>
        <taxon>Phytophthora</taxon>
    </lineage>
</organism>
<keyword evidence="3" id="KW-1185">Reference proteome</keyword>
<dbReference type="VEuPathDB" id="FungiDB:PC110_g8180"/>
<comment type="caution">
    <text evidence="2">The sequence shown here is derived from an EMBL/GenBank/DDBJ whole genome shotgun (WGS) entry which is preliminary data.</text>
</comment>
<gene>
    <name evidence="2" type="ORF">PC110_g8180</name>
    <name evidence="1" type="ORF">PC117_g3474</name>
</gene>
<reference evidence="1" key="2">
    <citation type="submission" date="2018-10" db="EMBL/GenBank/DDBJ databases">
        <title>Effector identification in a new, highly contiguous assembly of the strawberry crown rot pathogen Phytophthora cactorum.</title>
        <authorList>
            <person name="Armitage A.D."/>
            <person name="Nellist C.F."/>
            <person name="Bates H."/>
            <person name="Vickerstaff R.J."/>
            <person name="Harrison R.J."/>
        </authorList>
    </citation>
    <scope>NUCLEOTIDE SEQUENCE</scope>
    <source>
        <strain evidence="1">4040</strain>
    </source>
</reference>
<dbReference type="OrthoDB" id="10363447at2759"/>
<name>A0A329SFA7_9STRA</name>
<dbReference type="AlphaFoldDB" id="A0A329SFA7"/>
<dbReference type="Proteomes" id="UP000736787">
    <property type="component" value="Unassembled WGS sequence"/>
</dbReference>